<reference evidence="1 2" key="1">
    <citation type="submission" date="2021-04" db="EMBL/GenBank/DDBJ databases">
        <authorList>
            <person name="Rodrigo-Torres L."/>
            <person name="Arahal R. D."/>
            <person name="Lucena T."/>
        </authorList>
    </citation>
    <scope>NUCLEOTIDE SEQUENCE [LARGE SCALE GENOMIC DNA]</scope>
    <source>
        <strain evidence="1 2">CECT 9623</strain>
    </source>
</reference>
<comment type="caution">
    <text evidence="1">The sequence shown here is derived from an EMBL/GenBank/DDBJ whole genome shotgun (WGS) entry which is preliminary data.</text>
</comment>
<sequence length="47" mass="5584">MVNLTNHLNRLVVFNIFVIRIVIRLDNISLLQTNRVCDFHKKLAKHL</sequence>
<proteinExistence type="predicted"/>
<dbReference type="Proteomes" id="UP000679725">
    <property type="component" value="Unassembled WGS sequence"/>
</dbReference>
<gene>
    <name evidence="1" type="ORF">DYBT9623_00003</name>
</gene>
<protein>
    <submittedName>
        <fullName evidence="1">Uncharacterized protein</fullName>
    </submittedName>
</protein>
<evidence type="ECO:0000313" key="2">
    <source>
        <dbReference type="Proteomes" id="UP000679725"/>
    </source>
</evidence>
<accession>A0ABM8UIV2</accession>
<evidence type="ECO:0000313" key="1">
    <source>
        <dbReference type="EMBL" id="CAG5067283.1"/>
    </source>
</evidence>
<name>A0ABM8UIV2_9BACT</name>
<keyword evidence="2" id="KW-1185">Reference proteome</keyword>
<dbReference type="EMBL" id="CAJRAU010000001">
    <property type="protein sequence ID" value="CAG5067283.1"/>
    <property type="molecule type" value="Genomic_DNA"/>
</dbReference>
<organism evidence="1 2">
    <name type="scientific">Dyadobacter linearis</name>
    <dbReference type="NCBI Taxonomy" id="2823330"/>
    <lineage>
        <taxon>Bacteria</taxon>
        <taxon>Pseudomonadati</taxon>
        <taxon>Bacteroidota</taxon>
        <taxon>Cytophagia</taxon>
        <taxon>Cytophagales</taxon>
        <taxon>Spirosomataceae</taxon>
        <taxon>Dyadobacter</taxon>
    </lineage>
</organism>